<keyword evidence="2" id="KW-1133">Transmembrane helix</keyword>
<feature type="region of interest" description="Disordered" evidence="1">
    <location>
        <begin position="184"/>
        <end position="203"/>
    </location>
</feature>
<evidence type="ECO:0000313" key="4">
    <source>
        <dbReference type="Proteomes" id="UP000316887"/>
    </source>
</evidence>
<evidence type="ECO:0000313" key="3">
    <source>
        <dbReference type="EMBL" id="TQL16494.1"/>
    </source>
</evidence>
<dbReference type="OrthoDB" id="9962245at2"/>
<keyword evidence="2" id="KW-0472">Membrane</keyword>
<comment type="caution">
    <text evidence="3">The sequence shown here is derived from an EMBL/GenBank/DDBJ whole genome shotgun (WGS) entry which is preliminary data.</text>
</comment>
<dbReference type="RefSeq" id="WP_141918768.1">
    <property type="nucleotide sequence ID" value="NZ_VFOF01000001.1"/>
</dbReference>
<gene>
    <name evidence="3" type="ORF">FBY58_0024</name>
</gene>
<protein>
    <submittedName>
        <fullName evidence="3">Uncharacterized protein</fullName>
    </submittedName>
</protein>
<feature type="transmembrane region" description="Helical" evidence="2">
    <location>
        <begin position="20"/>
        <end position="39"/>
    </location>
</feature>
<dbReference type="EMBL" id="VFOF01000001">
    <property type="protein sequence ID" value="TQL16494.1"/>
    <property type="molecule type" value="Genomic_DNA"/>
</dbReference>
<organism evidence="3 4">
    <name type="scientific">Zymomonas mobilis</name>
    <dbReference type="NCBI Taxonomy" id="542"/>
    <lineage>
        <taxon>Bacteria</taxon>
        <taxon>Pseudomonadati</taxon>
        <taxon>Pseudomonadota</taxon>
        <taxon>Alphaproteobacteria</taxon>
        <taxon>Sphingomonadales</taxon>
        <taxon>Zymomonadaceae</taxon>
        <taxon>Zymomonas</taxon>
    </lineage>
</organism>
<accession>A0A542VYU7</accession>
<dbReference type="Proteomes" id="UP000316887">
    <property type="component" value="Unassembled WGS sequence"/>
</dbReference>
<reference evidence="3 4" key="1">
    <citation type="submission" date="2019-06" db="EMBL/GenBank/DDBJ databases">
        <title>Genome sequencing of Zymomonas mobilis strains for genetic engineering and biofuel applications.</title>
        <authorList>
            <person name="Teravest M."/>
        </authorList>
    </citation>
    <scope>NUCLEOTIDE SEQUENCE [LARGE SCALE GENOMIC DNA]</scope>
    <source>
        <strain evidence="3 4">AN0101</strain>
    </source>
</reference>
<dbReference type="AlphaFoldDB" id="A0A542VYU7"/>
<feature type="compositionally biased region" description="Basic and acidic residues" evidence="1">
    <location>
        <begin position="184"/>
        <end position="194"/>
    </location>
</feature>
<evidence type="ECO:0000256" key="2">
    <source>
        <dbReference type="SAM" id="Phobius"/>
    </source>
</evidence>
<evidence type="ECO:0000256" key="1">
    <source>
        <dbReference type="SAM" id="MobiDB-lite"/>
    </source>
</evidence>
<sequence length="203" mass="22482">MVNPLLSKNVIQSGNSSSRPFYGLLGIGCCCLGFALSGCKADKRFPSLEPRPLERQAIQTHIIEDVQPQTVNLPDDPEFNAQLEKILNTAENGHALFGKQANQLSTQIAKLHFSCKASDTQCLIAKSQNENWIAAQQSLTSLASTGRDPMLNALMQLEEKRVTLLQHNPPISGKKLDEISDKLQNMDKEEKEKVTQLGERLQN</sequence>
<name>A0A542VYU7_ZYMMB</name>
<keyword evidence="2" id="KW-0812">Transmembrane</keyword>
<proteinExistence type="predicted"/>